<dbReference type="EMBL" id="CP026539">
    <property type="protein sequence ID" value="QAZ69651.1"/>
    <property type="molecule type" value="Genomic_DNA"/>
</dbReference>
<evidence type="ECO:0000256" key="2">
    <source>
        <dbReference type="ARBA" id="ARBA00022649"/>
    </source>
</evidence>
<protein>
    <submittedName>
        <fullName evidence="3">Plasmid stabilization protein</fullName>
    </submittedName>
</protein>
<dbReference type="Pfam" id="PF05016">
    <property type="entry name" value="ParE_toxin"/>
    <property type="match status" value="1"/>
</dbReference>
<gene>
    <name evidence="3" type="ORF">C3Y92_20485</name>
</gene>
<dbReference type="RefSeq" id="WP_129356138.1">
    <property type="nucleotide sequence ID" value="NZ_CP026539.1"/>
</dbReference>
<dbReference type="OrthoDB" id="121597at2"/>
<dbReference type="AlphaFoldDB" id="A0A4P6HQP0"/>
<organism evidence="3 4">
    <name type="scientific">Solidesulfovibrio carbinolicus</name>
    <dbReference type="NCBI Taxonomy" id="296842"/>
    <lineage>
        <taxon>Bacteria</taxon>
        <taxon>Pseudomonadati</taxon>
        <taxon>Thermodesulfobacteriota</taxon>
        <taxon>Desulfovibrionia</taxon>
        <taxon>Desulfovibrionales</taxon>
        <taxon>Desulfovibrionaceae</taxon>
        <taxon>Solidesulfovibrio</taxon>
    </lineage>
</organism>
<evidence type="ECO:0000313" key="4">
    <source>
        <dbReference type="Proteomes" id="UP000293296"/>
    </source>
</evidence>
<dbReference type="PANTHER" id="PTHR33755">
    <property type="entry name" value="TOXIN PARE1-RELATED"/>
    <property type="match status" value="1"/>
</dbReference>
<geneLocation type="plasmid" evidence="4">
    <name>pdcar1</name>
</geneLocation>
<evidence type="ECO:0000256" key="1">
    <source>
        <dbReference type="ARBA" id="ARBA00006226"/>
    </source>
</evidence>
<comment type="similarity">
    <text evidence="1">Belongs to the RelE toxin family.</text>
</comment>
<name>A0A4P6HQP0_9BACT</name>
<dbReference type="KEGG" id="dcb:C3Y92_20485"/>
<sequence length="98" mass="10952">MPHLKLVWSPAALLGVQRAYRFLAEKDADAARAAVSAIRKYAAILKKFPNAGRPAEDLDPEHRELLIPFGLSGYVLVYELHAEMILVLALRHQKEAGY</sequence>
<dbReference type="InterPro" id="IPR007712">
    <property type="entry name" value="RelE/ParE_toxin"/>
</dbReference>
<dbReference type="PANTHER" id="PTHR33755:SF7">
    <property type="entry name" value="TOXIN MODULE OF TOXIN-ANTITOXIN SYSTEM RELE_STBE FAMILY"/>
    <property type="match status" value="1"/>
</dbReference>
<evidence type="ECO:0000313" key="3">
    <source>
        <dbReference type="EMBL" id="QAZ69651.1"/>
    </source>
</evidence>
<keyword evidence="3" id="KW-0614">Plasmid</keyword>
<keyword evidence="2" id="KW-1277">Toxin-antitoxin system</keyword>
<dbReference type="InterPro" id="IPR035093">
    <property type="entry name" value="RelE/ParE_toxin_dom_sf"/>
</dbReference>
<reference evidence="3 4" key="1">
    <citation type="submission" date="2018-02" db="EMBL/GenBank/DDBJ databases">
        <title>Genome sequence of Desulfovibrio carbinolicus DSM 3852.</title>
        <authorList>
            <person name="Wilbanks E."/>
            <person name="Skennerton C.T."/>
            <person name="Orphan V.J."/>
        </authorList>
    </citation>
    <scope>NUCLEOTIDE SEQUENCE [LARGE SCALE GENOMIC DNA]</scope>
    <source>
        <strain evidence="3 4">DSM 3852</strain>
        <plasmid evidence="4">pdcar1</plasmid>
    </source>
</reference>
<dbReference type="InterPro" id="IPR051803">
    <property type="entry name" value="TA_system_RelE-like_toxin"/>
</dbReference>
<dbReference type="Gene3D" id="3.30.2310.20">
    <property type="entry name" value="RelE-like"/>
    <property type="match status" value="1"/>
</dbReference>
<dbReference type="Proteomes" id="UP000293296">
    <property type="component" value="Plasmid pDCAR1"/>
</dbReference>
<keyword evidence="4" id="KW-1185">Reference proteome</keyword>
<accession>A0A4P6HQP0</accession>
<proteinExistence type="inferred from homology"/>